<keyword evidence="6 10" id="KW-0378">Hydrolase</keyword>
<keyword evidence="13" id="KW-1185">Reference proteome</keyword>
<dbReference type="NCBIfam" id="NF002049">
    <property type="entry name" value="PRK00881.1"/>
    <property type="match status" value="1"/>
</dbReference>
<dbReference type="InterPro" id="IPR024051">
    <property type="entry name" value="AICAR_Tfase_dup_dom_sf"/>
</dbReference>
<dbReference type="PANTHER" id="PTHR11692">
    <property type="entry name" value="BIFUNCTIONAL PURINE BIOSYNTHESIS PROTEIN PURH"/>
    <property type="match status" value="1"/>
</dbReference>
<dbReference type="Gene3D" id="3.40.140.20">
    <property type="match status" value="2"/>
</dbReference>
<dbReference type="SUPFAM" id="SSF52335">
    <property type="entry name" value="Methylglyoxal synthase-like"/>
    <property type="match status" value="1"/>
</dbReference>
<dbReference type="InterPro" id="IPR002695">
    <property type="entry name" value="PurH-like"/>
</dbReference>
<dbReference type="AlphaFoldDB" id="A0A841GCR5"/>
<dbReference type="SMART" id="SM00851">
    <property type="entry name" value="MGS"/>
    <property type="match status" value="1"/>
</dbReference>
<evidence type="ECO:0000256" key="9">
    <source>
        <dbReference type="ARBA" id="ARBA00050687"/>
    </source>
</evidence>
<evidence type="ECO:0000256" key="8">
    <source>
        <dbReference type="ARBA" id="ARBA00050488"/>
    </source>
</evidence>
<keyword evidence="5 10" id="KW-0658">Purine biosynthesis</keyword>
<comment type="similarity">
    <text evidence="3 10">Belongs to the PurH family.</text>
</comment>
<dbReference type="EC" id="3.5.4.10" evidence="10"/>
<dbReference type="Proteomes" id="UP000585721">
    <property type="component" value="Unassembled WGS sequence"/>
</dbReference>
<dbReference type="FunFam" id="3.40.140.20:FF:000001">
    <property type="entry name" value="Bifunctional purine biosynthesis protein PurH"/>
    <property type="match status" value="1"/>
</dbReference>
<dbReference type="HAMAP" id="MF_00139">
    <property type="entry name" value="PurH"/>
    <property type="match status" value="1"/>
</dbReference>
<dbReference type="Gene3D" id="3.40.50.1380">
    <property type="entry name" value="Methylglyoxal synthase-like domain"/>
    <property type="match status" value="1"/>
</dbReference>
<evidence type="ECO:0000259" key="11">
    <source>
        <dbReference type="PROSITE" id="PS51855"/>
    </source>
</evidence>
<proteinExistence type="inferred from homology"/>
<dbReference type="EC" id="2.1.2.3" evidence="10"/>
<evidence type="ECO:0000256" key="3">
    <source>
        <dbReference type="ARBA" id="ARBA00007667"/>
    </source>
</evidence>
<name>A0A841GCR5_9GAMM</name>
<accession>A0A841GCR5</accession>
<gene>
    <name evidence="10" type="primary">purH</name>
    <name evidence="12" type="ORF">HNR75_000221</name>
</gene>
<dbReference type="GO" id="GO:0005829">
    <property type="term" value="C:cytosol"/>
    <property type="evidence" value="ECO:0007669"/>
    <property type="project" value="TreeGrafter"/>
</dbReference>
<comment type="pathway">
    <text evidence="2 10">Purine metabolism; IMP biosynthesis via de novo pathway; 5-formamido-1-(5-phospho-D-ribosyl)imidazole-4-carboxamide from 5-amino-1-(5-phospho-D-ribosyl)imidazole-4-carboxamide (10-formyl THF route): step 1/1.</text>
</comment>
<dbReference type="EMBL" id="JACHGR010000001">
    <property type="protein sequence ID" value="MBB6054356.1"/>
    <property type="molecule type" value="Genomic_DNA"/>
</dbReference>
<evidence type="ECO:0000256" key="6">
    <source>
        <dbReference type="ARBA" id="ARBA00022801"/>
    </source>
</evidence>
<protein>
    <recommendedName>
        <fullName evidence="10">Bifunctional purine biosynthesis protein PurH</fullName>
    </recommendedName>
    <domain>
        <recommendedName>
            <fullName evidence="10">Phosphoribosylaminoimidazolecarboxamide formyltransferase</fullName>
            <ecNumber evidence="10">2.1.2.3</ecNumber>
        </recommendedName>
        <alternativeName>
            <fullName evidence="10">AICAR transformylase</fullName>
        </alternativeName>
    </domain>
    <domain>
        <recommendedName>
            <fullName evidence="10">IMP cyclohydrolase</fullName>
            <ecNumber evidence="10">3.5.4.10</ecNumber>
        </recommendedName>
        <alternativeName>
            <fullName evidence="10">ATIC</fullName>
        </alternativeName>
        <alternativeName>
            <fullName evidence="10">IMP synthase</fullName>
        </alternativeName>
        <alternativeName>
            <fullName evidence="10">Inosinicase</fullName>
        </alternativeName>
    </domain>
</protein>
<evidence type="ECO:0000256" key="7">
    <source>
        <dbReference type="ARBA" id="ARBA00023268"/>
    </source>
</evidence>
<dbReference type="FunFam" id="3.40.50.1380:FF:000001">
    <property type="entry name" value="Bifunctional purine biosynthesis protein PurH"/>
    <property type="match status" value="1"/>
</dbReference>
<dbReference type="NCBIfam" id="TIGR00355">
    <property type="entry name" value="purH"/>
    <property type="match status" value="1"/>
</dbReference>
<dbReference type="PANTHER" id="PTHR11692:SF0">
    <property type="entry name" value="BIFUNCTIONAL PURINE BIOSYNTHESIS PROTEIN ATIC"/>
    <property type="match status" value="1"/>
</dbReference>
<dbReference type="GO" id="GO:0003937">
    <property type="term" value="F:IMP cyclohydrolase activity"/>
    <property type="evidence" value="ECO:0007669"/>
    <property type="project" value="UniProtKB-UniRule"/>
</dbReference>
<comment type="pathway">
    <text evidence="1 10">Purine metabolism; IMP biosynthesis via de novo pathway; IMP from 5-formamido-1-(5-phospho-D-ribosyl)imidazole-4-carboxamide: step 1/1.</text>
</comment>
<dbReference type="InterPro" id="IPR011607">
    <property type="entry name" value="MGS-like_dom"/>
</dbReference>
<dbReference type="Pfam" id="PF01808">
    <property type="entry name" value="AICARFT_IMPCHas"/>
    <property type="match status" value="1"/>
</dbReference>
<evidence type="ECO:0000313" key="13">
    <source>
        <dbReference type="Proteomes" id="UP000585721"/>
    </source>
</evidence>
<dbReference type="InterPro" id="IPR036914">
    <property type="entry name" value="MGS-like_dom_sf"/>
</dbReference>
<comment type="catalytic activity">
    <reaction evidence="8 10">
        <text>(6R)-10-formyltetrahydrofolate + 5-amino-1-(5-phospho-beta-D-ribosyl)imidazole-4-carboxamide = 5-formamido-1-(5-phospho-D-ribosyl)imidazole-4-carboxamide + (6S)-5,6,7,8-tetrahydrofolate</text>
        <dbReference type="Rhea" id="RHEA:22192"/>
        <dbReference type="ChEBI" id="CHEBI:57453"/>
        <dbReference type="ChEBI" id="CHEBI:58467"/>
        <dbReference type="ChEBI" id="CHEBI:58475"/>
        <dbReference type="ChEBI" id="CHEBI:195366"/>
        <dbReference type="EC" id="2.1.2.3"/>
    </reaction>
</comment>
<dbReference type="Pfam" id="PF02142">
    <property type="entry name" value="MGS"/>
    <property type="match status" value="1"/>
</dbReference>
<sequence length="613" mass="66548">MLPTLRAREGAVERPWMGSQRVSGVAPFGRLRNRQIHDMSAEKDPTAPAFGVKYRAESRRQPVITGCPSLLNIDREQIEDKVEMENARPIRRALLSVSDKTGIVEFARALQQRGVELLSTGGTARLLADAGLPVTEVSDYTGFPEMMDGRVKTLHPKVHGGILGRRGTDDAIMTQHDIKPIDLVAVNLYPFAATVAKPDCSLEDAIENIDIGGPTMVRSAAKNHKDVTIVVNAKDYDRVLAEMDANAGSLAYATRFDLAIAAFEHTAAYDGMIANYFGTKVPTYGVQDEASADSKFPRTINFQFIKKQDMRYGENSHQAAAFYVEADVQEASVSTATQLQGKALSYNNIADTDAALECVKEFAEPACVIVKHANPCGVALGNDILEAYNRAYQTDPTSAFGGIIAFNRELDAATAEAIVSRQFVEVIIAPVVSEEAKAVVAKKANVRLLECGQWQGKTAGFDVKRVNGGLLVQDRDQGMVTLADLKVVTKRQPTEQELKDLLFCWKVGKFVKSNAIVYAKDSMTIGVGAGQMSRVYSAKIAGIKAADEGLEVKGSVMASDAFFPFRDGIDAAAEAGITCVIQPGGSMRDQEVIDAADEHGMAMVFTNMRHFRH</sequence>
<keyword evidence="7 10" id="KW-0511">Multifunctional enzyme</keyword>
<organism evidence="12 13">
    <name type="scientific">Tolumonas osonensis</name>
    <dbReference type="NCBI Taxonomy" id="675874"/>
    <lineage>
        <taxon>Bacteria</taxon>
        <taxon>Pseudomonadati</taxon>
        <taxon>Pseudomonadota</taxon>
        <taxon>Gammaproteobacteria</taxon>
        <taxon>Aeromonadales</taxon>
        <taxon>Aeromonadaceae</taxon>
        <taxon>Tolumonas</taxon>
    </lineage>
</organism>
<reference evidence="12 13" key="1">
    <citation type="submission" date="2020-08" db="EMBL/GenBank/DDBJ databases">
        <title>Genomic Encyclopedia of Type Strains, Phase IV (KMG-IV): sequencing the most valuable type-strain genomes for metagenomic binning, comparative biology and taxonomic classification.</title>
        <authorList>
            <person name="Goeker M."/>
        </authorList>
    </citation>
    <scope>NUCLEOTIDE SEQUENCE [LARGE SCALE GENOMIC DNA]</scope>
    <source>
        <strain evidence="12 13">DSM 22975</strain>
    </source>
</reference>
<keyword evidence="4 10" id="KW-0808">Transferase</keyword>
<comment type="domain">
    <text evidence="10">The IMP cyclohydrolase activity resides in the N-terminal region.</text>
</comment>
<evidence type="ECO:0000256" key="10">
    <source>
        <dbReference type="HAMAP-Rule" id="MF_00139"/>
    </source>
</evidence>
<feature type="domain" description="MGS-like" evidence="11">
    <location>
        <begin position="82"/>
        <end position="231"/>
    </location>
</feature>
<dbReference type="GO" id="GO:0006189">
    <property type="term" value="P:'de novo' IMP biosynthetic process"/>
    <property type="evidence" value="ECO:0007669"/>
    <property type="project" value="UniProtKB-UniRule"/>
</dbReference>
<dbReference type="InterPro" id="IPR016193">
    <property type="entry name" value="Cytidine_deaminase-like"/>
</dbReference>
<dbReference type="PROSITE" id="PS51855">
    <property type="entry name" value="MGS"/>
    <property type="match status" value="1"/>
</dbReference>
<dbReference type="CDD" id="cd01421">
    <property type="entry name" value="IMPCH"/>
    <property type="match status" value="1"/>
</dbReference>
<evidence type="ECO:0000313" key="12">
    <source>
        <dbReference type="EMBL" id="MBB6054356.1"/>
    </source>
</evidence>
<evidence type="ECO:0000256" key="2">
    <source>
        <dbReference type="ARBA" id="ARBA00004954"/>
    </source>
</evidence>
<comment type="catalytic activity">
    <reaction evidence="9 10">
        <text>IMP + H2O = 5-formamido-1-(5-phospho-D-ribosyl)imidazole-4-carboxamide</text>
        <dbReference type="Rhea" id="RHEA:18445"/>
        <dbReference type="ChEBI" id="CHEBI:15377"/>
        <dbReference type="ChEBI" id="CHEBI:58053"/>
        <dbReference type="ChEBI" id="CHEBI:58467"/>
        <dbReference type="EC" id="3.5.4.10"/>
    </reaction>
</comment>
<dbReference type="UniPathway" id="UPA00074">
    <property type="reaction ID" value="UER00133"/>
</dbReference>
<dbReference type="SMART" id="SM00798">
    <property type="entry name" value="AICARFT_IMPCHas"/>
    <property type="match status" value="1"/>
</dbReference>
<comment type="caution">
    <text evidence="12">The sequence shown here is derived from an EMBL/GenBank/DDBJ whole genome shotgun (WGS) entry which is preliminary data.</text>
</comment>
<evidence type="ECO:0000256" key="5">
    <source>
        <dbReference type="ARBA" id="ARBA00022755"/>
    </source>
</evidence>
<dbReference type="PIRSF" id="PIRSF000414">
    <property type="entry name" value="AICARFT_IMPCHas"/>
    <property type="match status" value="1"/>
</dbReference>
<dbReference type="FunFam" id="3.40.140.20:FF:000002">
    <property type="entry name" value="Bifunctional purine biosynthesis protein PurH"/>
    <property type="match status" value="1"/>
</dbReference>
<dbReference type="SUPFAM" id="SSF53927">
    <property type="entry name" value="Cytidine deaminase-like"/>
    <property type="match status" value="1"/>
</dbReference>
<evidence type="ECO:0000256" key="1">
    <source>
        <dbReference type="ARBA" id="ARBA00004844"/>
    </source>
</evidence>
<dbReference type="GO" id="GO:0004643">
    <property type="term" value="F:phosphoribosylaminoimidazolecarboxamide formyltransferase activity"/>
    <property type="evidence" value="ECO:0007669"/>
    <property type="project" value="UniProtKB-UniRule"/>
</dbReference>
<evidence type="ECO:0000256" key="4">
    <source>
        <dbReference type="ARBA" id="ARBA00022679"/>
    </source>
</evidence>